<dbReference type="PROSITE" id="PS01313">
    <property type="entry name" value="LIPB"/>
    <property type="match status" value="1"/>
</dbReference>
<comment type="catalytic activity">
    <reaction evidence="5 6">
        <text>octanoyl-[ACP] + L-lysyl-[protein] = N(6)-octanoyl-L-lysyl-[protein] + holo-[ACP] + H(+)</text>
        <dbReference type="Rhea" id="RHEA:17665"/>
        <dbReference type="Rhea" id="RHEA-COMP:9636"/>
        <dbReference type="Rhea" id="RHEA-COMP:9685"/>
        <dbReference type="Rhea" id="RHEA-COMP:9752"/>
        <dbReference type="Rhea" id="RHEA-COMP:9928"/>
        <dbReference type="ChEBI" id="CHEBI:15378"/>
        <dbReference type="ChEBI" id="CHEBI:29969"/>
        <dbReference type="ChEBI" id="CHEBI:64479"/>
        <dbReference type="ChEBI" id="CHEBI:78463"/>
        <dbReference type="ChEBI" id="CHEBI:78809"/>
        <dbReference type="EC" id="2.3.1.181"/>
    </reaction>
</comment>
<keyword evidence="5" id="KW-0963">Cytoplasm</keyword>
<dbReference type="Pfam" id="PF21948">
    <property type="entry name" value="LplA-B_cat"/>
    <property type="match status" value="1"/>
</dbReference>
<keyword evidence="9" id="KW-1185">Reference proteome</keyword>
<comment type="miscellaneous">
    <text evidence="5">In the reaction, the free carboxyl group of octanoic acid is attached via an amide linkage to the epsilon-amino group of a specific lysine residue of lipoyl domains of lipoate-dependent enzymes.</text>
</comment>
<feature type="binding site" evidence="5">
    <location>
        <begin position="149"/>
        <end position="151"/>
    </location>
    <ligand>
        <name>substrate</name>
    </ligand>
</feature>
<feature type="binding site" evidence="5">
    <location>
        <begin position="162"/>
        <end position="164"/>
    </location>
    <ligand>
        <name>substrate</name>
    </ligand>
</feature>
<comment type="function">
    <text evidence="4 5 6">Catalyzes the transfer of endogenously produced octanoic acid from octanoyl-acyl-carrier-protein onto the lipoyl domains of lipoate-dependent enzymes. Lipoyl-ACP can also act as a substrate although octanoyl-ACP is likely to be the physiological substrate.</text>
</comment>
<dbReference type="InterPro" id="IPR045864">
    <property type="entry name" value="aa-tRNA-synth_II/BPL/LPL"/>
</dbReference>
<dbReference type="PANTHER" id="PTHR10993:SF7">
    <property type="entry name" value="LIPOYLTRANSFERASE 2, MITOCHONDRIAL-RELATED"/>
    <property type="match status" value="1"/>
</dbReference>
<gene>
    <name evidence="5 8" type="primary">lipB</name>
    <name evidence="8" type="ORF">QEZ52_07835</name>
</gene>
<dbReference type="SUPFAM" id="SSF55681">
    <property type="entry name" value="Class II aaRS and biotin synthetases"/>
    <property type="match status" value="1"/>
</dbReference>
<accession>A0ABZ2XWG4</accession>
<evidence type="ECO:0000313" key="8">
    <source>
        <dbReference type="EMBL" id="WZK90443.1"/>
    </source>
</evidence>
<evidence type="ECO:0000256" key="4">
    <source>
        <dbReference type="ARBA" id="ARBA00024732"/>
    </source>
</evidence>
<name>A0ABZ2XWG4_9RHOB</name>
<comment type="subcellular location">
    <subcellularLocation>
        <location evidence="5">Cytoplasm</location>
    </subcellularLocation>
</comment>
<evidence type="ECO:0000256" key="6">
    <source>
        <dbReference type="PIRNR" id="PIRNR016262"/>
    </source>
</evidence>
<feature type="active site" description="Acyl-thioester intermediate" evidence="5">
    <location>
        <position position="180"/>
    </location>
</feature>
<keyword evidence="3 5" id="KW-0012">Acyltransferase</keyword>
<dbReference type="HAMAP" id="MF_00013">
    <property type="entry name" value="LipB"/>
    <property type="match status" value="1"/>
</dbReference>
<comment type="pathway">
    <text evidence="1 5 6">Protein modification; protein lipoylation via endogenous pathway; protein N(6)-(lipoyl)lysine from octanoyl-[acyl-carrier-protein]: step 1/2.</text>
</comment>
<sequence length="218" mass="24089">MVEWITTDGLTDYETAVAFMETRAADIAAGEADECIWLVEHPPLYTAGTSAKREDLTDPDRFPVYDSKRGGQYTYHGPGQRVVYVMLDVGKRGHDVRRFVAQLERWVILALEEFNVTGHIRDGRVGVWVVRDDKPVTVTGHPSEDKIAAIGIRLRKWVSFHGISINVDPDLGHFGGIVPCGITEHGVTSLVDLGLPVVMDDLDVALRRGFDTVFGGSD</sequence>
<dbReference type="EMBL" id="CP123584">
    <property type="protein sequence ID" value="WZK90443.1"/>
    <property type="molecule type" value="Genomic_DNA"/>
</dbReference>
<feature type="binding site" evidence="5">
    <location>
        <begin position="69"/>
        <end position="76"/>
    </location>
    <ligand>
        <name>substrate</name>
    </ligand>
</feature>
<keyword evidence="2 5" id="KW-0808">Transferase</keyword>
<evidence type="ECO:0000256" key="2">
    <source>
        <dbReference type="ARBA" id="ARBA00022679"/>
    </source>
</evidence>
<comment type="similarity">
    <text evidence="5 6">Belongs to the LipB family.</text>
</comment>
<reference evidence="8 9" key="1">
    <citation type="submission" date="2023-04" db="EMBL/GenBank/DDBJ databases">
        <title>Complete genome sequence of Alisedimentitalea scapharcae.</title>
        <authorList>
            <person name="Rong J.-C."/>
            <person name="Yi M.-L."/>
            <person name="Zhao Q."/>
        </authorList>
    </citation>
    <scope>NUCLEOTIDE SEQUENCE [LARGE SCALE GENOMIC DNA]</scope>
    <source>
        <strain evidence="8 9">KCTC 42119</strain>
    </source>
</reference>
<evidence type="ECO:0000313" key="9">
    <source>
        <dbReference type="Proteomes" id="UP001623232"/>
    </source>
</evidence>
<dbReference type="EC" id="2.3.1.181" evidence="5 6"/>
<dbReference type="Gene3D" id="3.30.930.10">
    <property type="entry name" value="Bira Bifunctional Protein, Domain 2"/>
    <property type="match status" value="1"/>
</dbReference>
<evidence type="ECO:0000256" key="5">
    <source>
        <dbReference type="HAMAP-Rule" id="MF_00013"/>
    </source>
</evidence>
<dbReference type="InterPro" id="IPR020605">
    <property type="entry name" value="Octanoyltransferase_CS"/>
</dbReference>
<dbReference type="Proteomes" id="UP001623232">
    <property type="component" value="Chromosome"/>
</dbReference>
<protein>
    <recommendedName>
        <fullName evidence="5 6">Octanoyltransferase</fullName>
        <ecNumber evidence="5 6">2.3.1.181</ecNumber>
    </recommendedName>
    <alternativeName>
        <fullName evidence="5">Lipoate-protein ligase B</fullName>
    </alternativeName>
    <alternativeName>
        <fullName evidence="5">Lipoyl/octanoyl transferase</fullName>
    </alternativeName>
    <alternativeName>
        <fullName evidence="5">Octanoyl-[acyl-carrier-protein]-protein N-octanoyltransferase</fullName>
    </alternativeName>
</protein>
<dbReference type="PROSITE" id="PS51733">
    <property type="entry name" value="BPL_LPL_CATALYTIC"/>
    <property type="match status" value="1"/>
</dbReference>
<dbReference type="InterPro" id="IPR004143">
    <property type="entry name" value="BPL_LPL_catalytic"/>
</dbReference>
<proteinExistence type="inferred from homology"/>
<dbReference type="GO" id="GO:0033819">
    <property type="term" value="F:lipoyl(octanoyl) transferase activity"/>
    <property type="evidence" value="ECO:0007669"/>
    <property type="project" value="UniProtKB-EC"/>
</dbReference>
<evidence type="ECO:0000256" key="3">
    <source>
        <dbReference type="ARBA" id="ARBA00023315"/>
    </source>
</evidence>
<evidence type="ECO:0000259" key="7">
    <source>
        <dbReference type="PROSITE" id="PS51733"/>
    </source>
</evidence>
<organism evidence="8 9">
    <name type="scientific">Aliisedimentitalea scapharcae</name>
    <dbReference type="NCBI Taxonomy" id="1524259"/>
    <lineage>
        <taxon>Bacteria</taxon>
        <taxon>Pseudomonadati</taxon>
        <taxon>Pseudomonadota</taxon>
        <taxon>Alphaproteobacteria</taxon>
        <taxon>Rhodobacterales</taxon>
        <taxon>Roseobacteraceae</taxon>
        <taxon>Aliisedimentitalea</taxon>
    </lineage>
</organism>
<dbReference type="PIRSF" id="PIRSF016262">
    <property type="entry name" value="LPLase"/>
    <property type="match status" value="1"/>
</dbReference>
<evidence type="ECO:0000256" key="1">
    <source>
        <dbReference type="ARBA" id="ARBA00004821"/>
    </source>
</evidence>
<dbReference type="NCBIfam" id="NF010921">
    <property type="entry name" value="PRK14341.1"/>
    <property type="match status" value="1"/>
</dbReference>
<dbReference type="InterPro" id="IPR000544">
    <property type="entry name" value="Octanoyltransferase"/>
</dbReference>
<feature type="site" description="Lowers pKa of active site Cys" evidence="5">
    <location>
        <position position="146"/>
    </location>
</feature>
<dbReference type="CDD" id="cd16444">
    <property type="entry name" value="LipB"/>
    <property type="match status" value="1"/>
</dbReference>
<dbReference type="NCBIfam" id="TIGR00214">
    <property type="entry name" value="lipB"/>
    <property type="match status" value="1"/>
</dbReference>
<feature type="domain" description="BPL/LPL catalytic" evidence="7">
    <location>
        <begin position="30"/>
        <end position="218"/>
    </location>
</feature>
<dbReference type="RefSeq" id="WP_406649206.1">
    <property type="nucleotide sequence ID" value="NZ_CP123584.1"/>
</dbReference>
<dbReference type="PANTHER" id="PTHR10993">
    <property type="entry name" value="OCTANOYLTRANSFERASE"/>
    <property type="match status" value="1"/>
</dbReference>